<feature type="signal peptide" evidence="1">
    <location>
        <begin position="1"/>
        <end position="19"/>
    </location>
</feature>
<dbReference type="Proteomes" id="UP001597532">
    <property type="component" value="Unassembled WGS sequence"/>
</dbReference>
<keyword evidence="1" id="KW-0732">Signal</keyword>
<protein>
    <recommendedName>
        <fullName evidence="4">Dihydroorotase</fullName>
    </recommendedName>
</protein>
<dbReference type="RefSeq" id="WP_251806011.1">
    <property type="nucleotide sequence ID" value="NZ_CP166679.1"/>
</dbReference>
<name>A0ABW5VF79_9FLAO</name>
<keyword evidence="3" id="KW-1185">Reference proteome</keyword>
<proteinExistence type="predicted"/>
<reference evidence="3" key="1">
    <citation type="journal article" date="2019" name="Int. J. Syst. Evol. Microbiol.">
        <title>The Global Catalogue of Microorganisms (GCM) 10K type strain sequencing project: providing services to taxonomists for standard genome sequencing and annotation.</title>
        <authorList>
            <consortium name="The Broad Institute Genomics Platform"/>
            <consortium name="The Broad Institute Genome Sequencing Center for Infectious Disease"/>
            <person name="Wu L."/>
            <person name="Ma J."/>
        </authorList>
    </citation>
    <scope>NUCLEOTIDE SEQUENCE [LARGE SCALE GENOMIC DNA]</scope>
    <source>
        <strain evidence="3">KCTC 52924</strain>
    </source>
</reference>
<evidence type="ECO:0000313" key="3">
    <source>
        <dbReference type="Proteomes" id="UP001597532"/>
    </source>
</evidence>
<comment type="caution">
    <text evidence="2">The sequence shown here is derived from an EMBL/GenBank/DDBJ whole genome shotgun (WGS) entry which is preliminary data.</text>
</comment>
<evidence type="ECO:0000313" key="2">
    <source>
        <dbReference type="EMBL" id="MFD2789961.1"/>
    </source>
</evidence>
<organism evidence="2 3">
    <name type="scientific">Arenibacter antarcticus</name>
    <dbReference type="NCBI Taxonomy" id="2040469"/>
    <lineage>
        <taxon>Bacteria</taxon>
        <taxon>Pseudomonadati</taxon>
        <taxon>Bacteroidota</taxon>
        <taxon>Flavobacteriia</taxon>
        <taxon>Flavobacteriales</taxon>
        <taxon>Flavobacteriaceae</taxon>
        <taxon>Arenibacter</taxon>
    </lineage>
</organism>
<evidence type="ECO:0000256" key="1">
    <source>
        <dbReference type="SAM" id="SignalP"/>
    </source>
</evidence>
<dbReference type="EMBL" id="JBHUOK010000030">
    <property type="protein sequence ID" value="MFD2789961.1"/>
    <property type="molecule type" value="Genomic_DNA"/>
</dbReference>
<sequence length="119" mass="13172">MRRLLLAILFVVATTNINAQEAKPSEVKVGDLLEIGRPDTPRYKHIDFPRPNFIIKKGGIANFKSVEGNKVVVTSVKQKKDGTLQVKIKRADGRRFFNSHTVVSADLKSALESGELSVL</sequence>
<gene>
    <name evidence="2" type="ORF">ACFS1K_09315</name>
</gene>
<feature type="chain" id="PRO_5046834049" description="Dihydroorotase" evidence="1">
    <location>
        <begin position="20"/>
        <end position="119"/>
    </location>
</feature>
<accession>A0ABW5VF79</accession>
<evidence type="ECO:0008006" key="4">
    <source>
        <dbReference type="Google" id="ProtNLM"/>
    </source>
</evidence>